<evidence type="ECO:0000256" key="1">
    <source>
        <dbReference type="ARBA" id="ARBA00004651"/>
    </source>
</evidence>
<dbReference type="SUPFAM" id="SSF103473">
    <property type="entry name" value="MFS general substrate transporter"/>
    <property type="match status" value="1"/>
</dbReference>
<feature type="transmembrane region" description="Helical" evidence="6">
    <location>
        <begin position="297"/>
        <end position="316"/>
    </location>
</feature>
<feature type="transmembrane region" description="Helical" evidence="6">
    <location>
        <begin position="261"/>
        <end position="285"/>
    </location>
</feature>
<dbReference type="Proteomes" id="UP001597156">
    <property type="component" value="Unassembled WGS sequence"/>
</dbReference>
<feature type="transmembrane region" description="Helical" evidence="6">
    <location>
        <begin position="355"/>
        <end position="378"/>
    </location>
</feature>
<evidence type="ECO:0000259" key="7">
    <source>
        <dbReference type="PROSITE" id="PS50850"/>
    </source>
</evidence>
<feature type="transmembrane region" description="Helical" evidence="6">
    <location>
        <begin position="390"/>
        <end position="412"/>
    </location>
</feature>
<dbReference type="PROSITE" id="PS50850">
    <property type="entry name" value="MFS"/>
    <property type="match status" value="1"/>
</dbReference>
<feature type="transmembrane region" description="Helical" evidence="6">
    <location>
        <begin position="46"/>
        <end position="66"/>
    </location>
</feature>
<evidence type="ECO:0000313" key="8">
    <source>
        <dbReference type="EMBL" id="MFD1124448.1"/>
    </source>
</evidence>
<evidence type="ECO:0000256" key="5">
    <source>
        <dbReference type="ARBA" id="ARBA00023136"/>
    </source>
</evidence>
<evidence type="ECO:0000256" key="2">
    <source>
        <dbReference type="ARBA" id="ARBA00022448"/>
    </source>
</evidence>
<keyword evidence="5 6" id="KW-0472">Membrane</keyword>
<dbReference type="InterPro" id="IPR020846">
    <property type="entry name" value="MFS_dom"/>
</dbReference>
<feature type="transmembrane region" description="Helical" evidence="6">
    <location>
        <begin position="163"/>
        <end position="186"/>
    </location>
</feature>
<feature type="transmembrane region" description="Helical" evidence="6">
    <location>
        <begin position="328"/>
        <end position="349"/>
    </location>
</feature>
<dbReference type="PRINTS" id="PR01036">
    <property type="entry name" value="TCRTETB"/>
</dbReference>
<feature type="domain" description="Major facilitator superfamily (MFS) profile" evidence="7">
    <location>
        <begin position="8"/>
        <end position="454"/>
    </location>
</feature>
<dbReference type="RefSeq" id="WP_121978796.1">
    <property type="nucleotide sequence ID" value="NZ_JBHTLH010000008.1"/>
</dbReference>
<dbReference type="Gene3D" id="1.20.1250.20">
    <property type="entry name" value="MFS general substrate transporter like domains"/>
    <property type="match status" value="1"/>
</dbReference>
<reference evidence="9" key="1">
    <citation type="journal article" date="2019" name="Int. J. Syst. Evol. Microbiol.">
        <title>The Global Catalogue of Microorganisms (GCM) 10K type strain sequencing project: providing services to taxonomists for standard genome sequencing and annotation.</title>
        <authorList>
            <consortium name="The Broad Institute Genomics Platform"/>
            <consortium name="The Broad Institute Genome Sequencing Center for Infectious Disease"/>
            <person name="Wu L."/>
            <person name="Ma J."/>
        </authorList>
    </citation>
    <scope>NUCLEOTIDE SEQUENCE [LARGE SCALE GENOMIC DNA]</scope>
    <source>
        <strain evidence="9">CCUG 71848</strain>
    </source>
</reference>
<keyword evidence="9" id="KW-1185">Reference proteome</keyword>
<feature type="transmembrane region" description="Helical" evidence="6">
    <location>
        <begin position="133"/>
        <end position="151"/>
    </location>
</feature>
<keyword evidence="4 6" id="KW-1133">Transmembrane helix</keyword>
<proteinExistence type="predicted"/>
<feature type="transmembrane region" description="Helical" evidence="6">
    <location>
        <begin position="432"/>
        <end position="450"/>
    </location>
</feature>
<evidence type="ECO:0000256" key="3">
    <source>
        <dbReference type="ARBA" id="ARBA00022692"/>
    </source>
</evidence>
<feature type="transmembrane region" description="Helical" evidence="6">
    <location>
        <begin position="103"/>
        <end position="121"/>
    </location>
</feature>
<feature type="transmembrane region" description="Helical" evidence="6">
    <location>
        <begin position="221"/>
        <end position="241"/>
    </location>
</feature>
<accession>A0ABW3PKQ4</accession>
<dbReference type="PANTHER" id="PTHR42718:SF9">
    <property type="entry name" value="MAJOR FACILITATOR SUPERFAMILY MULTIDRUG TRANSPORTER MFSC"/>
    <property type="match status" value="1"/>
</dbReference>
<evidence type="ECO:0000256" key="6">
    <source>
        <dbReference type="SAM" id="Phobius"/>
    </source>
</evidence>
<dbReference type="EMBL" id="JBHTLH010000008">
    <property type="protein sequence ID" value="MFD1124448.1"/>
    <property type="molecule type" value="Genomic_DNA"/>
</dbReference>
<comment type="subcellular location">
    <subcellularLocation>
        <location evidence="1">Cell membrane</location>
        <topology evidence="1">Multi-pass membrane protein</topology>
    </subcellularLocation>
</comment>
<evidence type="ECO:0000256" key="4">
    <source>
        <dbReference type="ARBA" id="ARBA00022989"/>
    </source>
</evidence>
<feature type="transmembrane region" description="Helical" evidence="6">
    <location>
        <begin position="78"/>
        <end position="97"/>
    </location>
</feature>
<dbReference type="InterPro" id="IPR011701">
    <property type="entry name" value="MFS"/>
</dbReference>
<feature type="transmembrane region" description="Helical" evidence="6">
    <location>
        <begin position="198"/>
        <end position="215"/>
    </location>
</feature>
<organism evidence="8 9">
    <name type="scientific">Lentilactobacillus raoultii</name>
    <dbReference type="NCBI Taxonomy" id="1987503"/>
    <lineage>
        <taxon>Bacteria</taxon>
        <taxon>Bacillati</taxon>
        <taxon>Bacillota</taxon>
        <taxon>Bacilli</taxon>
        <taxon>Lactobacillales</taxon>
        <taxon>Lactobacillaceae</taxon>
        <taxon>Lentilactobacillus</taxon>
    </lineage>
</organism>
<evidence type="ECO:0000313" key="9">
    <source>
        <dbReference type="Proteomes" id="UP001597156"/>
    </source>
</evidence>
<gene>
    <name evidence="8" type="ORF">ACFQ22_03625</name>
</gene>
<sequence length="460" mass="49010">MTRSVSLKLYLSIVATGLMAFCGVLIETAMNVTFPTLMKQFGVNTATIQWLTTGYLLIVSIFVPISGFLKRRFTTKQLFLTANLTFLIGLLICSFTNNFTILLVGRLIQGAGTGVALPLMFNIILEQAPLDKLGFLMGIGTLVTAIAPAIGPTYGGLLVGLDWHYIFRILLVLIVISLILGIGSITQVTQPKHVKLDFSSWLLIAIFFAGAILAFNQLASSITMALAYGVIGVAGLILFIFRTKHTSNALVNLGVFKSQPFTLHLTGFLIMQIINVGAAFVLPNYLQLVNRVSSLEAGILLLPGAAIGAALAPVSGKLYDALGPSKPIKLGLTIQLIGVVLLLVTALTANTWIVLTGYVFVMLGTGFAMGNIMTNGLAQISKAQSIDGNAVFNTLQQFSGALGTAIISLIMSLAQVATNEVHSTAVGAQHDFLLLVILELLAILMLLVGLRRGQSKKTTD</sequence>
<keyword evidence="2" id="KW-0813">Transport</keyword>
<name>A0ABW3PKQ4_9LACO</name>
<keyword evidence="3 6" id="KW-0812">Transmembrane</keyword>
<dbReference type="Gene3D" id="1.20.1720.10">
    <property type="entry name" value="Multidrug resistance protein D"/>
    <property type="match status" value="1"/>
</dbReference>
<dbReference type="InterPro" id="IPR036259">
    <property type="entry name" value="MFS_trans_sf"/>
</dbReference>
<dbReference type="Pfam" id="PF07690">
    <property type="entry name" value="MFS_1"/>
    <property type="match status" value="1"/>
</dbReference>
<feature type="transmembrane region" description="Helical" evidence="6">
    <location>
        <begin position="7"/>
        <end position="26"/>
    </location>
</feature>
<comment type="caution">
    <text evidence="8">The sequence shown here is derived from an EMBL/GenBank/DDBJ whole genome shotgun (WGS) entry which is preliminary data.</text>
</comment>
<protein>
    <submittedName>
        <fullName evidence="8">MFS transporter</fullName>
    </submittedName>
</protein>
<dbReference type="PANTHER" id="PTHR42718">
    <property type="entry name" value="MAJOR FACILITATOR SUPERFAMILY MULTIDRUG TRANSPORTER MFSC"/>
    <property type="match status" value="1"/>
</dbReference>